<dbReference type="Proteomes" id="UP000245938">
    <property type="component" value="Unassembled WGS sequence"/>
</dbReference>
<dbReference type="InterPro" id="IPR032823">
    <property type="entry name" value="BCA_ABC_TP_C"/>
</dbReference>
<dbReference type="GO" id="GO:0005886">
    <property type="term" value="C:plasma membrane"/>
    <property type="evidence" value="ECO:0007669"/>
    <property type="project" value="TreeGrafter"/>
</dbReference>
<dbReference type="GO" id="GO:0005304">
    <property type="term" value="F:L-valine transmembrane transporter activity"/>
    <property type="evidence" value="ECO:0007669"/>
    <property type="project" value="TreeGrafter"/>
</dbReference>
<dbReference type="GO" id="GO:0015808">
    <property type="term" value="P:L-alanine transport"/>
    <property type="evidence" value="ECO:0007669"/>
    <property type="project" value="TreeGrafter"/>
</dbReference>
<dbReference type="PROSITE" id="PS50893">
    <property type="entry name" value="ABC_TRANSPORTER_2"/>
    <property type="match status" value="1"/>
</dbReference>
<dbReference type="Pfam" id="PF00005">
    <property type="entry name" value="ABC_tran"/>
    <property type="match status" value="1"/>
</dbReference>
<reference evidence="5 6" key="1">
    <citation type="submission" date="2018-05" db="EMBL/GenBank/DDBJ databases">
        <title>Kurthia sibirica genome sequence.</title>
        <authorList>
            <person name="Maclea K.S."/>
            <person name="Goen A.E."/>
        </authorList>
    </citation>
    <scope>NUCLEOTIDE SEQUENCE [LARGE SCALE GENOMIC DNA]</scope>
    <source>
        <strain evidence="5 6">ATCC 49154</strain>
    </source>
</reference>
<dbReference type="OrthoDB" id="9805514at2"/>
<dbReference type="GO" id="GO:1903805">
    <property type="term" value="P:L-valine import across plasma membrane"/>
    <property type="evidence" value="ECO:0007669"/>
    <property type="project" value="TreeGrafter"/>
</dbReference>
<accession>A0A2U3ANX1</accession>
<dbReference type="GO" id="GO:0042941">
    <property type="term" value="P:D-alanine transmembrane transport"/>
    <property type="evidence" value="ECO:0007669"/>
    <property type="project" value="TreeGrafter"/>
</dbReference>
<sequence>MLKIENVCKQFQGVKAVNELSFSVEKGQIFGVIGPNGAGKTTLFNLISGSFKPDSGAIYFNGRNSTKMKCYTLCKSGIGRTYQVVKPFASLSVLENVMVGAFNTITSKEDVLKYAMSILTKVGLQKKATYIGSSLTLAEKKRMEIARALATKPKLLLLDEVMAGLNTSEVKELLPLVLTLRDEGMTIVIIEHIMEVVMTICDHIVVINYGQKIAEGCPREVANHPEVIKAYFGEEMTIA</sequence>
<dbReference type="EMBL" id="QFVR01000004">
    <property type="protein sequence ID" value="PWI26209.1"/>
    <property type="molecule type" value="Genomic_DNA"/>
</dbReference>
<dbReference type="InterPro" id="IPR003593">
    <property type="entry name" value="AAA+_ATPase"/>
</dbReference>
<keyword evidence="2" id="KW-0547">Nucleotide-binding</keyword>
<evidence type="ECO:0000256" key="2">
    <source>
        <dbReference type="ARBA" id="ARBA00022741"/>
    </source>
</evidence>
<evidence type="ECO:0000313" key="5">
    <source>
        <dbReference type="EMBL" id="PWI26209.1"/>
    </source>
</evidence>
<evidence type="ECO:0000259" key="4">
    <source>
        <dbReference type="PROSITE" id="PS50893"/>
    </source>
</evidence>
<dbReference type="SMART" id="SM00382">
    <property type="entry name" value="AAA"/>
    <property type="match status" value="1"/>
</dbReference>
<evidence type="ECO:0000313" key="6">
    <source>
        <dbReference type="Proteomes" id="UP000245938"/>
    </source>
</evidence>
<proteinExistence type="predicted"/>
<dbReference type="Pfam" id="PF12399">
    <property type="entry name" value="BCA_ABC_TP_C"/>
    <property type="match status" value="1"/>
</dbReference>
<dbReference type="InterPro" id="IPR003439">
    <property type="entry name" value="ABC_transporter-like_ATP-bd"/>
</dbReference>
<gene>
    <name evidence="5" type="ORF">DEX24_04590</name>
</gene>
<evidence type="ECO:0000256" key="3">
    <source>
        <dbReference type="ARBA" id="ARBA00022840"/>
    </source>
</evidence>
<keyword evidence="1" id="KW-0813">Transport</keyword>
<dbReference type="GO" id="GO:1903806">
    <property type="term" value="P:L-isoleucine import across plasma membrane"/>
    <property type="evidence" value="ECO:0007669"/>
    <property type="project" value="TreeGrafter"/>
</dbReference>
<comment type="caution">
    <text evidence="5">The sequence shown here is derived from an EMBL/GenBank/DDBJ whole genome shotgun (WGS) entry which is preliminary data.</text>
</comment>
<dbReference type="RefSeq" id="WP_109305232.1">
    <property type="nucleotide sequence ID" value="NZ_BJUF01000036.1"/>
</dbReference>
<feature type="domain" description="ABC transporter" evidence="4">
    <location>
        <begin position="2"/>
        <end position="234"/>
    </location>
</feature>
<keyword evidence="6" id="KW-1185">Reference proteome</keyword>
<dbReference type="GO" id="GO:0015188">
    <property type="term" value="F:L-isoleucine transmembrane transporter activity"/>
    <property type="evidence" value="ECO:0007669"/>
    <property type="project" value="TreeGrafter"/>
</dbReference>
<evidence type="ECO:0000256" key="1">
    <source>
        <dbReference type="ARBA" id="ARBA00022448"/>
    </source>
</evidence>
<keyword evidence="3 5" id="KW-0067">ATP-binding</keyword>
<dbReference type="GO" id="GO:0016887">
    <property type="term" value="F:ATP hydrolysis activity"/>
    <property type="evidence" value="ECO:0007669"/>
    <property type="project" value="InterPro"/>
</dbReference>
<dbReference type="GO" id="GO:0005524">
    <property type="term" value="F:ATP binding"/>
    <property type="evidence" value="ECO:0007669"/>
    <property type="project" value="UniProtKB-KW"/>
</dbReference>
<dbReference type="SUPFAM" id="SSF52540">
    <property type="entry name" value="P-loop containing nucleoside triphosphate hydrolases"/>
    <property type="match status" value="1"/>
</dbReference>
<dbReference type="AlphaFoldDB" id="A0A2U3ANX1"/>
<dbReference type="InterPro" id="IPR027417">
    <property type="entry name" value="P-loop_NTPase"/>
</dbReference>
<dbReference type="InterPro" id="IPR051120">
    <property type="entry name" value="ABC_AA/LPS_Transport"/>
</dbReference>
<dbReference type="Gene3D" id="3.40.50.300">
    <property type="entry name" value="P-loop containing nucleotide triphosphate hydrolases"/>
    <property type="match status" value="1"/>
</dbReference>
<dbReference type="CDD" id="cd03219">
    <property type="entry name" value="ABC_Mj1267_LivG_branched"/>
    <property type="match status" value="1"/>
</dbReference>
<dbReference type="PANTHER" id="PTHR45772:SF7">
    <property type="entry name" value="AMINO ACID ABC TRANSPORTER ATP-BINDING PROTEIN"/>
    <property type="match status" value="1"/>
</dbReference>
<protein>
    <submittedName>
        <fullName evidence="5">ABC transporter ATP-binding protein</fullName>
    </submittedName>
</protein>
<dbReference type="GO" id="GO:0015192">
    <property type="term" value="F:L-phenylalanine transmembrane transporter activity"/>
    <property type="evidence" value="ECO:0007669"/>
    <property type="project" value="TreeGrafter"/>
</dbReference>
<organism evidence="5 6">
    <name type="scientific">Kurthia sibirica</name>
    <dbReference type="NCBI Taxonomy" id="202750"/>
    <lineage>
        <taxon>Bacteria</taxon>
        <taxon>Bacillati</taxon>
        <taxon>Bacillota</taxon>
        <taxon>Bacilli</taxon>
        <taxon>Bacillales</taxon>
        <taxon>Caryophanaceae</taxon>
        <taxon>Kurthia</taxon>
    </lineage>
</organism>
<dbReference type="PANTHER" id="PTHR45772">
    <property type="entry name" value="CONSERVED COMPONENT OF ABC TRANSPORTER FOR NATURAL AMINO ACIDS-RELATED"/>
    <property type="match status" value="1"/>
</dbReference>
<name>A0A2U3ANX1_9BACL</name>